<accession>A0A0E9NPH0</accession>
<feature type="compositionally biased region" description="Acidic residues" evidence="2">
    <location>
        <begin position="461"/>
        <end position="476"/>
    </location>
</feature>
<feature type="compositionally biased region" description="Acidic residues" evidence="2">
    <location>
        <begin position="433"/>
        <end position="442"/>
    </location>
</feature>
<dbReference type="PANTHER" id="PTHR28260:SF1">
    <property type="entry name" value="SPINDLE POLE BODY COMPONENT SPC105"/>
    <property type="match status" value="1"/>
</dbReference>
<dbReference type="InterPro" id="IPR013253">
    <property type="entry name" value="Spc7_domain"/>
</dbReference>
<feature type="compositionally biased region" description="Basic residues" evidence="2">
    <location>
        <begin position="135"/>
        <end position="145"/>
    </location>
</feature>
<dbReference type="GO" id="GO:1990758">
    <property type="term" value="P:mitotic sister chromatid biorientation"/>
    <property type="evidence" value="ECO:0007669"/>
    <property type="project" value="TreeGrafter"/>
</dbReference>
<feature type="coiled-coil region" evidence="1">
    <location>
        <begin position="946"/>
        <end position="1061"/>
    </location>
</feature>
<dbReference type="GO" id="GO:0007094">
    <property type="term" value="P:mitotic spindle assembly checkpoint signaling"/>
    <property type="evidence" value="ECO:0007669"/>
    <property type="project" value="TreeGrafter"/>
</dbReference>
<dbReference type="EMBL" id="BACD03000044">
    <property type="protein sequence ID" value="GAO51325.1"/>
    <property type="molecule type" value="Genomic_DNA"/>
</dbReference>
<evidence type="ECO:0000256" key="1">
    <source>
        <dbReference type="SAM" id="Coils"/>
    </source>
</evidence>
<evidence type="ECO:0000313" key="4">
    <source>
        <dbReference type="EMBL" id="GAO51325.1"/>
    </source>
</evidence>
<dbReference type="PANTHER" id="PTHR28260">
    <property type="entry name" value="SPINDLE POLE BODY COMPONENT SPC105"/>
    <property type="match status" value="1"/>
</dbReference>
<reference evidence="4 5" key="1">
    <citation type="journal article" date="2011" name="J. Gen. Appl. Microbiol.">
        <title>Draft genome sequencing of the enigmatic yeast Saitoella complicata.</title>
        <authorList>
            <person name="Nishida H."/>
            <person name="Hamamoto M."/>
            <person name="Sugiyama J."/>
        </authorList>
    </citation>
    <scope>NUCLEOTIDE SEQUENCE [LARGE SCALE GENOMIC DNA]</scope>
    <source>
        <strain evidence="4 5">NRRL Y-17804</strain>
    </source>
</reference>
<dbReference type="Pfam" id="PF15402">
    <property type="entry name" value="MELT_2"/>
    <property type="match status" value="9"/>
</dbReference>
<name>A0A0E9NPH0_SAICN</name>
<feature type="compositionally biased region" description="Acidic residues" evidence="2">
    <location>
        <begin position="221"/>
        <end position="234"/>
    </location>
</feature>
<dbReference type="GO" id="GO:0034501">
    <property type="term" value="P:protein localization to kinetochore"/>
    <property type="evidence" value="ECO:0007669"/>
    <property type="project" value="TreeGrafter"/>
</dbReference>
<dbReference type="InterPro" id="IPR033338">
    <property type="entry name" value="Spc105/Spc7"/>
</dbReference>
<evidence type="ECO:0000256" key="2">
    <source>
        <dbReference type="SAM" id="MobiDB-lite"/>
    </source>
</evidence>
<sequence length="1279" mass="140143">MSSTPRRSPRKSIAFGSAFSPKSVNKENASPQKRAAAADLLAPTPSRKKRSQSLGGADDPRAPSAAKITPGKNSRMSLAPRGILKSSAYTGEYVEELDGAGPSRRRMFDDNHTVVGVMQVALKEEAERESEEQKKKRQEKRKSLGRRVSFASFANVRLFDKDQEAQTPGQATPNKGSPKKKEAPQNSPLISFDSPAVKASPKHAKPPASPAPLITFSSDTPFDDDDEDEDADMDLAGDDMTSQFHIMNGTPVRQSTGFMIDDSEDDEEEGEATMDVTQAIGGFIKSNAPEFTDDEEEAMDEQTMDLTKAVGGFIGGQQVAEDSDEDMGDGEMTMDITGVVPPAYLLAQQNAMDEDDSDENEEMTMDVTRAVGGILNQGSRQAIAEDETIGFDMDITRAIGGIINDEKENPVRPVTPKKKAASAGILQPRPDEPVEEDGDDGMDLTVAVGGIFSRAPQVFQEGDDEDDEEESNENDGMDLTVAVGSILSNAAKEEEQRQIDAEEDNGNDGMDMTVAVGGILSTPQQVVEEGDEDDDDAGNEAMTMDITRAIGGIVPPAQSLPDDAAEAFSPIAGTPVGKARNLNVGTPLAAVTPQQKQPLGQYGTPMQFRTPMLGTPLRTPRSGIRAAEALLGRSPAPLLKDRRKSDTSAFPAVKMGSPRAVEILSRRKSIGMEPRSPAVKVVVGREAGWGNEEFGANIPVPKGIATIQDRIASMTPKKKPVIAKSPARGMTPLKLDFTAAPASPKVGAKRAIEQVNTPSPTKKKAKFDVASVSTTPVRQASLAKEAQVEVKIEDVEMTVEETATVEEPTEKNISLSNFLDMTGISFLDGLTTTRRRETIAIPQSMMKEPQDVDYIKASLVTLPMLELFQHCCKELKTSITDGQEAVKEIEQDTLEDNPLLFQEYLNAASDVRAIMDSQFKLIKTNARLKAKGVWYEWRDKLVQGVLEDMQKKMESLEQDEKTLVHAKEELTPILAQLKARHAEVKKKLENKRAKKQAIEESNQEELKKVRERITELDEEIKERRAQLEAEEKEKEEADRKLAKVEEQTADAKRRITAAEKTIEENRGLDANEIEDLKEQVTGLEQQSGWKVTLIRSNTIAIEHVEELRCHIHMKDGKTHVTLSLVDEDKANECTRFFFDHLQKTVQNDSERPVPQILAGLRKSWAVYKRIRTEFELLRVQHPVTVSRVVTEDGTAHLQAATRLLLPSARSKLSVTFAVTPAILDVYPDMNQSGAVTVKAEVIYGTLDEKEVMKSLVGRVGTGGSGALTMACKEVYDVWE</sequence>
<feature type="compositionally biased region" description="Polar residues" evidence="2">
    <location>
        <begin position="20"/>
        <end position="31"/>
    </location>
</feature>
<dbReference type="SMART" id="SM01315">
    <property type="entry name" value="Spc7_N"/>
    <property type="match status" value="1"/>
</dbReference>
<organism evidence="4 5">
    <name type="scientific">Saitoella complicata (strain BCRC 22490 / CBS 7301 / JCM 7358 / NBRC 10748 / NRRL Y-17804)</name>
    <dbReference type="NCBI Taxonomy" id="698492"/>
    <lineage>
        <taxon>Eukaryota</taxon>
        <taxon>Fungi</taxon>
        <taxon>Dikarya</taxon>
        <taxon>Ascomycota</taxon>
        <taxon>Taphrinomycotina</taxon>
        <taxon>Taphrinomycotina incertae sedis</taxon>
        <taxon>Saitoella</taxon>
    </lineage>
</organism>
<feature type="domain" description="Spc7 kinetochore protein" evidence="3">
    <location>
        <begin position="799"/>
        <end position="1112"/>
    </location>
</feature>
<feature type="region of interest" description="Disordered" evidence="2">
    <location>
        <begin position="124"/>
        <end position="234"/>
    </location>
</feature>
<protein>
    <recommendedName>
        <fullName evidence="3">Spc7 kinetochore protein domain-containing protein</fullName>
    </recommendedName>
</protein>
<dbReference type="Proteomes" id="UP000033140">
    <property type="component" value="Unassembled WGS sequence"/>
</dbReference>
<evidence type="ECO:0000313" key="5">
    <source>
        <dbReference type="Proteomes" id="UP000033140"/>
    </source>
</evidence>
<feature type="region of interest" description="Disordered" evidence="2">
    <location>
        <begin position="1"/>
        <end position="85"/>
    </location>
</feature>
<dbReference type="OMA" id="WRMKLQE"/>
<gene>
    <name evidence="4" type="ORF">G7K_5428-t1</name>
</gene>
<dbReference type="AlphaFoldDB" id="A0A0E9NPH0"/>
<dbReference type="Pfam" id="PF08317">
    <property type="entry name" value="Spc7"/>
    <property type="match status" value="1"/>
</dbReference>
<dbReference type="GO" id="GO:0000776">
    <property type="term" value="C:kinetochore"/>
    <property type="evidence" value="ECO:0007669"/>
    <property type="project" value="TreeGrafter"/>
</dbReference>
<feature type="compositionally biased region" description="Basic and acidic residues" evidence="2">
    <location>
        <begin position="124"/>
        <end position="134"/>
    </location>
</feature>
<reference evidence="4 5" key="3">
    <citation type="journal article" date="2015" name="Genome Announc.">
        <title>Draft Genome Sequence of the Archiascomycetous Yeast Saitoella complicata.</title>
        <authorList>
            <person name="Yamauchi K."/>
            <person name="Kondo S."/>
            <person name="Hamamoto M."/>
            <person name="Takahashi Y."/>
            <person name="Ogura Y."/>
            <person name="Hayashi T."/>
            <person name="Nishida H."/>
        </authorList>
    </citation>
    <scope>NUCLEOTIDE SEQUENCE [LARGE SCALE GENOMIC DNA]</scope>
    <source>
        <strain evidence="4 5">NRRL Y-17804</strain>
    </source>
</reference>
<dbReference type="STRING" id="698492.A0A0E9NPH0"/>
<comment type="caution">
    <text evidence="4">The sequence shown here is derived from an EMBL/GenBank/DDBJ whole genome shotgun (WGS) entry which is preliminary data.</text>
</comment>
<feature type="region of interest" description="Disordered" evidence="2">
    <location>
        <begin position="407"/>
        <end position="514"/>
    </location>
</feature>
<feature type="compositionally biased region" description="Polar residues" evidence="2">
    <location>
        <begin position="165"/>
        <end position="175"/>
    </location>
</feature>
<dbReference type="InterPro" id="IPR040850">
    <property type="entry name" value="Knl1_RWD_C"/>
</dbReference>
<keyword evidence="5" id="KW-1185">Reference proteome</keyword>
<dbReference type="SMART" id="SM00787">
    <property type="entry name" value="Spc7"/>
    <property type="match status" value="1"/>
</dbReference>
<dbReference type="Pfam" id="PF18210">
    <property type="entry name" value="Knl1_RWD_C"/>
    <property type="match status" value="1"/>
</dbReference>
<reference evidence="4 5" key="2">
    <citation type="journal article" date="2014" name="J. Gen. Appl. Microbiol.">
        <title>The early diverging ascomycetous budding yeast Saitoella complicata has three histone deacetylases belonging to the Clr6, Hos2, and Rpd3 lineages.</title>
        <authorList>
            <person name="Nishida H."/>
            <person name="Matsumoto T."/>
            <person name="Kondo S."/>
            <person name="Hamamoto M."/>
            <person name="Yoshikawa H."/>
        </authorList>
    </citation>
    <scope>NUCLEOTIDE SEQUENCE [LARGE SCALE GENOMIC DNA]</scope>
    <source>
        <strain evidence="4 5">NRRL Y-17804</strain>
    </source>
</reference>
<keyword evidence="1" id="KW-0175">Coiled coil</keyword>
<feature type="compositionally biased region" description="Basic and acidic residues" evidence="2">
    <location>
        <begin position="491"/>
        <end position="500"/>
    </location>
</feature>
<proteinExistence type="predicted"/>
<evidence type="ECO:0000259" key="3">
    <source>
        <dbReference type="SMART" id="SM00787"/>
    </source>
</evidence>